<proteinExistence type="inferred from homology"/>
<dbReference type="InterPro" id="IPR030385">
    <property type="entry name" value="G_IRG_dom"/>
</dbReference>
<accession>A0ABY7G471</accession>
<evidence type="ECO:0000313" key="6">
    <source>
        <dbReference type="EMBL" id="WAR29248.1"/>
    </source>
</evidence>
<sequence>MATVRKGGLSELQQQVQNDLDSWKAIKLHIALVGQSGSGKSALINAMLGLTAEDESGADCGVTETTEKVKMLIQRK</sequence>
<dbReference type="PANTHER" id="PTHR32341:SF10">
    <property type="entry name" value="INTERFERON-INDUCIBLE GTPASE 5"/>
    <property type="match status" value="1"/>
</dbReference>
<feature type="domain" description="IRG-type G" evidence="5">
    <location>
        <begin position="26"/>
        <end position="76"/>
    </location>
</feature>
<evidence type="ECO:0000256" key="4">
    <source>
        <dbReference type="ARBA" id="ARBA00023134"/>
    </source>
</evidence>
<dbReference type="EMBL" id="CP111027">
    <property type="protein sequence ID" value="WAR29248.1"/>
    <property type="molecule type" value="Genomic_DNA"/>
</dbReference>
<keyword evidence="2" id="KW-0547">Nucleotide-binding</keyword>
<dbReference type="PANTHER" id="PTHR32341">
    <property type="entry name" value="INTERFERON-INDUCIBLE GTPASE"/>
    <property type="match status" value="1"/>
</dbReference>
<gene>
    <name evidence="6" type="ORF">MAR_002816</name>
</gene>
<dbReference type="SUPFAM" id="SSF52540">
    <property type="entry name" value="P-loop containing nucleoside triphosphate hydrolases"/>
    <property type="match status" value="1"/>
</dbReference>
<comment type="similarity">
    <text evidence="1">Belongs to the TRAFAC class dynamin-like GTPase superfamily. IRG family.</text>
</comment>
<evidence type="ECO:0000259" key="5">
    <source>
        <dbReference type="PROSITE" id="PS51716"/>
    </source>
</evidence>
<keyword evidence="7" id="KW-1185">Reference proteome</keyword>
<protein>
    <submittedName>
        <fullName evidence="6">IIGP5-like protein</fullName>
    </submittedName>
</protein>
<evidence type="ECO:0000256" key="2">
    <source>
        <dbReference type="ARBA" id="ARBA00022741"/>
    </source>
</evidence>
<keyword evidence="4" id="KW-0342">GTP-binding</keyword>
<dbReference type="InterPro" id="IPR051515">
    <property type="entry name" value="IRG"/>
</dbReference>
<evidence type="ECO:0000256" key="1">
    <source>
        <dbReference type="ARBA" id="ARBA00005429"/>
    </source>
</evidence>
<reference evidence="6" key="1">
    <citation type="submission" date="2022-11" db="EMBL/GenBank/DDBJ databases">
        <title>Centuries of genome instability and evolution in soft-shell clam transmissible cancer (bioRxiv).</title>
        <authorList>
            <person name="Hart S.F.M."/>
            <person name="Yonemitsu M.A."/>
            <person name="Giersch R.M."/>
            <person name="Beal B.F."/>
            <person name="Arriagada G."/>
            <person name="Davis B.W."/>
            <person name="Ostrander E.A."/>
            <person name="Goff S.P."/>
            <person name="Metzger M.J."/>
        </authorList>
    </citation>
    <scope>NUCLEOTIDE SEQUENCE</scope>
    <source>
        <strain evidence="6">MELC-2E11</strain>
        <tissue evidence="6">Siphon/mantle</tissue>
    </source>
</reference>
<dbReference type="Pfam" id="PF05049">
    <property type="entry name" value="IIGP"/>
    <property type="match status" value="1"/>
</dbReference>
<evidence type="ECO:0000256" key="3">
    <source>
        <dbReference type="ARBA" id="ARBA00022801"/>
    </source>
</evidence>
<dbReference type="InterPro" id="IPR007743">
    <property type="entry name" value="Immunity-related_GTPase-like"/>
</dbReference>
<dbReference type="PROSITE" id="PS51716">
    <property type="entry name" value="G_IRG"/>
    <property type="match status" value="1"/>
</dbReference>
<organism evidence="6 7">
    <name type="scientific">Mya arenaria</name>
    <name type="common">Soft-shell clam</name>
    <dbReference type="NCBI Taxonomy" id="6604"/>
    <lineage>
        <taxon>Eukaryota</taxon>
        <taxon>Metazoa</taxon>
        <taxon>Spiralia</taxon>
        <taxon>Lophotrochozoa</taxon>
        <taxon>Mollusca</taxon>
        <taxon>Bivalvia</taxon>
        <taxon>Autobranchia</taxon>
        <taxon>Heteroconchia</taxon>
        <taxon>Euheterodonta</taxon>
        <taxon>Imparidentia</taxon>
        <taxon>Neoheterodontei</taxon>
        <taxon>Myida</taxon>
        <taxon>Myoidea</taxon>
        <taxon>Myidae</taxon>
        <taxon>Mya</taxon>
    </lineage>
</organism>
<keyword evidence="3" id="KW-0378">Hydrolase</keyword>
<dbReference type="Proteomes" id="UP001164746">
    <property type="component" value="Chromosome 16"/>
</dbReference>
<dbReference type="InterPro" id="IPR027417">
    <property type="entry name" value="P-loop_NTPase"/>
</dbReference>
<dbReference type="Gene3D" id="3.40.50.300">
    <property type="entry name" value="P-loop containing nucleotide triphosphate hydrolases"/>
    <property type="match status" value="1"/>
</dbReference>
<name>A0ABY7G471_MYAAR</name>
<evidence type="ECO:0000313" key="7">
    <source>
        <dbReference type="Proteomes" id="UP001164746"/>
    </source>
</evidence>